<dbReference type="CDD" id="cd11386">
    <property type="entry name" value="MCP_signal"/>
    <property type="match status" value="1"/>
</dbReference>
<dbReference type="AlphaFoldDB" id="A0A7V8IGW4"/>
<dbReference type="GO" id="GO:0006935">
    <property type="term" value="P:chemotaxis"/>
    <property type="evidence" value="ECO:0007669"/>
    <property type="project" value="UniProtKB-KW"/>
</dbReference>
<organism evidence="9 10">
    <name type="scientific">Pectobacterium fontis</name>
    <dbReference type="NCBI Taxonomy" id="2558042"/>
    <lineage>
        <taxon>Bacteria</taxon>
        <taxon>Pseudomonadati</taxon>
        <taxon>Pseudomonadota</taxon>
        <taxon>Gammaproteobacteria</taxon>
        <taxon>Enterobacterales</taxon>
        <taxon>Pectobacteriaceae</taxon>
        <taxon>Pectobacterium</taxon>
    </lineage>
</organism>
<proteinExistence type="inferred from homology"/>
<dbReference type="Pfam" id="PF12729">
    <property type="entry name" value="4HB_MCP_1"/>
    <property type="match status" value="1"/>
</dbReference>
<evidence type="ECO:0000259" key="8">
    <source>
        <dbReference type="PROSITE" id="PS50111"/>
    </source>
</evidence>
<feature type="transmembrane region" description="Helical" evidence="7">
    <location>
        <begin position="12"/>
        <end position="31"/>
    </location>
</feature>
<keyword evidence="10" id="KW-1185">Reference proteome</keyword>
<keyword evidence="7" id="KW-0472">Membrane</keyword>
<evidence type="ECO:0000256" key="1">
    <source>
        <dbReference type="ARBA" id="ARBA00004370"/>
    </source>
</evidence>
<evidence type="ECO:0000256" key="3">
    <source>
        <dbReference type="ARBA" id="ARBA00022500"/>
    </source>
</evidence>
<keyword evidence="4 6" id="KW-0807">Transducer</keyword>
<keyword evidence="7" id="KW-1133">Transmembrane helix</keyword>
<feature type="transmembrane region" description="Helical" evidence="7">
    <location>
        <begin position="197"/>
        <end position="219"/>
    </location>
</feature>
<dbReference type="GO" id="GO:0005886">
    <property type="term" value="C:plasma membrane"/>
    <property type="evidence" value="ECO:0007669"/>
    <property type="project" value="TreeGrafter"/>
</dbReference>
<dbReference type="GO" id="GO:0007165">
    <property type="term" value="P:signal transduction"/>
    <property type="evidence" value="ECO:0007669"/>
    <property type="project" value="UniProtKB-KW"/>
</dbReference>
<comment type="similarity">
    <text evidence="5">Belongs to the methyl-accepting chemotaxis (MCP) protein family.</text>
</comment>
<dbReference type="InterPro" id="IPR051310">
    <property type="entry name" value="MCP_chemotaxis"/>
</dbReference>
<dbReference type="InterPro" id="IPR004089">
    <property type="entry name" value="MCPsignal_dom"/>
</dbReference>
<evidence type="ECO:0000256" key="2">
    <source>
        <dbReference type="ARBA" id="ARBA00022481"/>
    </source>
</evidence>
<name>A0A7V8IGW4_9GAMM</name>
<evidence type="ECO:0000313" key="9">
    <source>
        <dbReference type="EMBL" id="KHN50208.1"/>
    </source>
</evidence>
<keyword evidence="3" id="KW-0145">Chemotaxis</keyword>
<evidence type="ECO:0000256" key="7">
    <source>
        <dbReference type="SAM" id="Phobius"/>
    </source>
</evidence>
<evidence type="ECO:0000256" key="5">
    <source>
        <dbReference type="ARBA" id="ARBA00029447"/>
    </source>
</evidence>
<dbReference type="SMART" id="SM00283">
    <property type="entry name" value="MA"/>
    <property type="match status" value="1"/>
</dbReference>
<reference evidence="9 10" key="1">
    <citation type="submission" date="2014-10" db="EMBL/GenBank/DDBJ databases">
        <title>Genome sequence of Pectobacterium carotovorum M022.</title>
        <authorList>
            <person name="Chan K.-G."/>
            <person name="Tan W.-S."/>
        </authorList>
    </citation>
    <scope>NUCLEOTIDE SEQUENCE [LARGE SCALE GENOMIC DNA]</scope>
    <source>
        <strain evidence="9 10">M022</strain>
    </source>
</reference>
<dbReference type="InterPro" id="IPR024478">
    <property type="entry name" value="HlyB_4HB_MCP"/>
</dbReference>
<dbReference type="OrthoDB" id="9763018at2"/>
<evidence type="ECO:0000256" key="4">
    <source>
        <dbReference type="ARBA" id="ARBA00023224"/>
    </source>
</evidence>
<dbReference type="InterPro" id="IPR004090">
    <property type="entry name" value="Chemotax_Me-accpt_rcpt"/>
</dbReference>
<dbReference type="PANTHER" id="PTHR43531:SF14">
    <property type="entry name" value="METHYL-ACCEPTING CHEMOTAXIS PROTEIN I-RELATED"/>
    <property type="match status" value="1"/>
</dbReference>
<dbReference type="InterPro" id="IPR047347">
    <property type="entry name" value="YvaQ-like_sensor"/>
</dbReference>
<dbReference type="GO" id="GO:0004888">
    <property type="term" value="F:transmembrane signaling receptor activity"/>
    <property type="evidence" value="ECO:0007669"/>
    <property type="project" value="InterPro"/>
</dbReference>
<dbReference type="PANTHER" id="PTHR43531">
    <property type="entry name" value="PROTEIN ICFG"/>
    <property type="match status" value="1"/>
</dbReference>
<dbReference type="Gene3D" id="1.10.287.950">
    <property type="entry name" value="Methyl-accepting chemotaxis protein"/>
    <property type="match status" value="1"/>
</dbReference>
<keyword evidence="7" id="KW-0812">Transmembrane</keyword>
<dbReference type="SUPFAM" id="SSF58104">
    <property type="entry name" value="Methyl-accepting chemotaxis protein (MCP) signaling domain"/>
    <property type="match status" value="1"/>
</dbReference>
<dbReference type="CDD" id="cd19411">
    <property type="entry name" value="MCP2201-like_sensor"/>
    <property type="match status" value="1"/>
</dbReference>
<dbReference type="Proteomes" id="UP000053038">
    <property type="component" value="Unassembled WGS sequence"/>
</dbReference>
<sequence length="552" mass="59464">MNRLKNARLGTMLGLGFAFVILIGLLVAIFARIQLSTVGHNFDYVAKTRLSNLLLIMAIKDKITDNAYETRDMVLYTTQPHSEQEMREYVQSKLKILEQRIVDNNSLLKQLDASLKIKHSRELFDNLNRVRPPYSNVLRKAMSLSASGQYDEARAVVINEVLEKQDHVLEALNLLISEHAKDTASMSQNYMEDANEAGALLLMMIALSIVLGVLVSWGISRTVKGLLGGEPAYAASMAKQVADGQLSFPVELRKGDTSSLLSTMDNMRERLRGMVQQVRNSSESIATGASEIAAGSTDLSQRTEEQAASLQETAASMEQISQTIQQNANTVRTAIQLANTTSDTAVKSGDAVHDIVHTMQEINTSSQKIGDIIGVIDGIAFQTNILALNAAVEAARAGEQGRGFAVVAGEVRSLAHRSASAAKEIKMLIGESLSTVEKGSTKVSAAGSTIDELVQQARHVAELVGEIGVTTAEQENGIDQISTAIIQMDQVTQQNATLVEESASAAHSLSEQAAKLVELMSAFKIGRTGKALVSNTEKIAPLTLALSSSQNN</sequence>
<accession>A0A7V8IGW4</accession>
<comment type="subcellular location">
    <subcellularLocation>
        <location evidence="1">Membrane</location>
    </subcellularLocation>
</comment>
<protein>
    <submittedName>
        <fullName evidence="9">Chemotaxis protein</fullName>
    </submittedName>
</protein>
<evidence type="ECO:0000256" key="6">
    <source>
        <dbReference type="PROSITE-ProRule" id="PRU00284"/>
    </source>
</evidence>
<gene>
    <name evidence="9" type="ORF">OI69_15610</name>
</gene>
<keyword evidence="2" id="KW-0488">Methylation</keyword>
<dbReference type="RefSeq" id="WP_039352400.1">
    <property type="nucleotide sequence ID" value="NZ_JSXC01000042.1"/>
</dbReference>
<evidence type="ECO:0000313" key="10">
    <source>
        <dbReference type="Proteomes" id="UP000053038"/>
    </source>
</evidence>
<dbReference type="PRINTS" id="PR00260">
    <property type="entry name" value="CHEMTRNSDUCR"/>
</dbReference>
<comment type="caution">
    <text evidence="9">The sequence shown here is derived from an EMBL/GenBank/DDBJ whole genome shotgun (WGS) entry which is preliminary data.</text>
</comment>
<dbReference type="Pfam" id="PF00015">
    <property type="entry name" value="MCPsignal"/>
    <property type="match status" value="1"/>
</dbReference>
<feature type="domain" description="Methyl-accepting transducer" evidence="8">
    <location>
        <begin position="281"/>
        <end position="510"/>
    </location>
</feature>
<dbReference type="EMBL" id="JSXC01000042">
    <property type="protein sequence ID" value="KHN50208.1"/>
    <property type="molecule type" value="Genomic_DNA"/>
</dbReference>
<dbReference type="PROSITE" id="PS50111">
    <property type="entry name" value="CHEMOTAXIS_TRANSDUC_2"/>
    <property type="match status" value="1"/>
</dbReference>
<dbReference type="FunFam" id="1.10.287.950:FF:000001">
    <property type="entry name" value="Methyl-accepting chemotaxis sensory transducer"/>
    <property type="match status" value="1"/>
</dbReference>